<name>A0A917S073_9BACL</name>
<organism evidence="2 3">
    <name type="scientific">Sporolactobacillus putidus</name>
    <dbReference type="NCBI Taxonomy" id="492735"/>
    <lineage>
        <taxon>Bacteria</taxon>
        <taxon>Bacillati</taxon>
        <taxon>Bacillota</taxon>
        <taxon>Bacilli</taxon>
        <taxon>Bacillales</taxon>
        <taxon>Sporolactobacillaceae</taxon>
        <taxon>Sporolactobacillus</taxon>
    </lineage>
</organism>
<feature type="transmembrane region" description="Helical" evidence="1">
    <location>
        <begin position="49"/>
        <end position="67"/>
    </location>
</feature>
<evidence type="ECO:0000256" key="1">
    <source>
        <dbReference type="SAM" id="Phobius"/>
    </source>
</evidence>
<dbReference type="GO" id="GO:0005886">
    <property type="term" value="C:plasma membrane"/>
    <property type="evidence" value="ECO:0007669"/>
    <property type="project" value="TreeGrafter"/>
</dbReference>
<comment type="caution">
    <text evidence="2">The sequence shown here is derived from an EMBL/GenBank/DDBJ whole genome shotgun (WGS) entry which is preliminary data.</text>
</comment>
<keyword evidence="1" id="KW-0812">Transmembrane</keyword>
<sequence length="116" mass="13379">MHWYLDVIKNYVGFSGRATRTEFWVFTLINVIVSYVAIQLDYLLGSGKLIYYLYTLAVFLPSLAVSIRRLHDIGRTGWWILLALIPILGWIVLLIYDCTDSQDKENVYGPYPKASV</sequence>
<keyword evidence="3" id="KW-1185">Reference proteome</keyword>
<evidence type="ECO:0000313" key="3">
    <source>
        <dbReference type="Proteomes" id="UP000654670"/>
    </source>
</evidence>
<dbReference type="PANTHER" id="PTHR34980">
    <property type="entry name" value="INNER MEMBRANE PROTEIN-RELATED-RELATED"/>
    <property type="match status" value="1"/>
</dbReference>
<dbReference type="Proteomes" id="UP000654670">
    <property type="component" value="Unassembled WGS sequence"/>
</dbReference>
<dbReference type="InterPro" id="IPR008523">
    <property type="entry name" value="DUF805"/>
</dbReference>
<keyword evidence="1" id="KW-1133">Transmembrane helix</keyword>
<feature type="transmembrane region" description="Helical" evidence="1">
    <location>
        <begin position="23"/>
        <end position="43"/>
    </location>
</feature>
<dbReference type="EMBL" id="BMOK01000003">
    <property type="protein sequence ID" value="GGL47680.1"/>
    <property type="molecule type" value="Genomic_DNA"/>
</dbReference>
<dbReference type="PANTHER" id="PTHR34980:SF2">
    <property type="entry name" value="INNER MEMBRANE PROTEIN YHAH-RELATED"/>
    <property type="match status" value="1"/>
</dbReference>
<feature type="transmembrane region" description="Helical" evidence="1">
    <location>
        <begin position="79"/>
        <end position="96"/>
    </location>
</feature>
<protein>
    <submittedName>
        <fullName evidence="2">Inner membrane protein YhaI</fullName>
    </submittedName>
</protein>
<dbReference type="RefSeq" id="WP_188801963.1">
    <property type="nucleotide sequence ID" value="NZ_BMOK01000003.1"/>
</dbReference>
<dbReference type="Pfam" id="PF05656">
    <property type="entry name" value="DUF805"/>
    <property type="match status" value="1"/>
</dbReference>
<accession>A0A917S073</accession>
<gene>
    <name evidence="2" type="primary">yhaI</name>
    <name evidence="2" type="ORF">GCM10007968_09770</name>
</gene>
<reference evidence="2" key="2">
    <citation type="submission" date="2020-09" db="EMBL/GenBank/DDBJ databases">
        <authorList>
            <person name="Sun Q."/>
            <person name="Ohkuma M."/>
        </authorList>
    </citation>
    <scope>NUCLEOTIDE SEQUENCE</scope>
    <source>
        <strain evidence="2">JCM 15325</strain>
    </source>
</reference>
<keyword evidence="1" id="KW-0472">Membrane</keyword>
<reference evidence="2" key="1">
    <citation type="journal article" date="2014" name="Int. J. Syst. Evol. Microbiol.">
        <title>Complete genome sequence of Corynebacterium casei LMG S-19264T (=DSM 44701T), isolated from a smear-ripened cheese.</title>
        <authorList>
            <consortium name="US DOE Joint Genome Institute (JGI-PGF)"/>
            <person name="Walter F."/>
            <person name="Albersmeier A."/>
            <person name="Kalinowski J."/>
            <person name="Ruckert C."/>
        </authorList>
    </citation>
    <scope>NUCLEOTIDE SEQUENCE</scope>
    <source>
        <strain evidence="2">JCM 15325</strain>
    </source>
</reference>
<dbReference type="AlphaFoldDB" id="A0A917S073"/>
<proteinExistence type="predicted"/>
<evidence type="ECO:0000313" key="2">
    <source>
        <dbReference type="EMBL" id="GGL47680.1"/>
    </source>
</evidence>